<dbReference type="EMBL" id="MEUV01000046">
    <property type="protein sequence ID" value="OGC45176.1"/>
    <property type="molecule type" value="Genomic_DNA"/>
</dbReference>
<comment type="caution">
    <text evidence="1">The sequence shown here is derived from an EMBL/GenBank/DDBJ whole genome shotgun (WGS) entry which is preliminary data.</text>
</comment>
<evidence type="ECO:0000313" key="1">
    <source>
        <dbReference type="EMBL" id="OGC45176.1"/>
    </source>
</evidence>
<dbReference type="AlphaFoldDB" id="A0A1F4UJT1"/>
<protein>
    <recommendedName>
        <fullName evidence="3">Nucleoid-associated protein, YbaB/EbfC family</fullName>
    </recommendedName>
</protein>
<dbReference type="Pfam" id="PF02575">
    <property type="entry name" value="YbaB_DNA_bd"/>
    <property type="match status" value="1"/>
</dbReference>
<dbReference type="InterPro" id="IPR036894">
    <property type="entry name" value="YbaB-like_sf"/>
</dbReference>
<accession>A0A1F4UJT1</accession>
<dbReference type="SUPFAM" id="SSF82607">
    <property type="entry name" value="YbaB-like"/>
    <property type="match status" value="1"/>
</dbReference>
<dbReference type="Proteomes" id="UP000178615">
    <property type="component" value="Unassembled WGS sequence"/>
</dbReference>
<dbReference type="InterPro" id="IPR004401">
    <property type="entry name" value="YbaB/EbfC"/>
</dbReference>
<sequence length="87" mass="10099">MINPKEILRLRKAQSEMQKQLEQIFATEEKRGFRVVVRGDRKIESIEIDGEEQKDLKEIINSAMKEVNKRAEKQLRGQLGDLGFPGM</sequence>
<dbReference type="GO" id="GO:0003677">
    <property type="term" value="F:DNA binding"/>
    <property type="evidence" value="ECO:0007669"/>
    <property type="project" value="InterPro"/>
</dbReference>
<evidence type="ECO:0008006" key="3">
    <source>
        <dbReference type="Google" id="ProtNLM"/>
    </source>
</evidence>
<proteinExistence type="predicted"/>
<name>A0A1F4UJT1_UNCKA</name>
<dbReference type="Gene3D" id="3.30.1310.10">
    <property type="entry name" value="Nucleoid-associated protein YbaB-like domain"/>
    <property type="match status" value="1"/>
</dbReference>
<organism evidence="1 2">
    <name type="scientific">candidate division WWE3 bacterium RBG_19FT_COMBO_34_6</name>
    <dbReference type="NCBI Taxonomy" id="1802612"/>
    <lineage>
        <taxon>Bacteria</taxon>
        <taxon>Katanobacteria</taxon>
    </lineage>
</organism>
<evidence type="ECO:0000313" key="2">
    <source>
        <dbReference type="Proteomes" id="UP000178615"/>
    </source>
</evidence>
<reference evidence="1 2" key="1">
    <citation type="journal article" date="2016" name="Nat. Commun.">
        <title>Thousands of microbial genomes shed light on interconnected biogeochemical processes in an aquifer system.</title>
        <authorList>
            <person name="Anantharaman K."/>
            <person name="Brown C.T."/>
            <person name="Hug L.A."/>
            <person name="Sharon I."/>
            <person name="Castelle C.J."/>
            <person name="Probst A.J."/>
            <person name="Thomas B.C."/>
            <person name="Singh A."/>
            <person name="Wilkins M.J."/>
            <person name="Karaoz U."/>
            <person name="Brodie E.L."/>
            <person name="Williams K.H."/>
            <person name="Hubbard S.S."/>
            <person name="Banfield J.F."/>
        </authorList>
    </citation>
    <scope>NUCLEOTIDE SEQUENCE [LARGE SCALE GENOMIC DNA]</scope>
</reference>
<gene>
    <name evidence="1" type="ORF">A2V49_00100</name>
</gene>